<dbReference type="Proteomes" id="UP000594008">
    <property type="component" value="Chromosome"/>
</dbReference>
<dbReference type="InterPro" id="IPR011013">
    <property type="entry name" value="Gal_mutarotase_sf_dom"/>
</dbReference>
<keyword evidence="6 8" id="KW-0326">Glycosidase</keyword>
<dbReference type="GO" id="GO:0009341">
    <property type="term" value="C:beta-galactosidase complex"/>
    <property type="evidence" value="ECO:0007669"/>
    <property type="project" value="InterPro"/>
</dbReference>
<dbReference type="SUPFAM" id="SSF74650">
    <property type="entry name" value="Galactose mutarotase-like"/>
    <property type="match status" value="1"/>
</dbReference>
<keyword evidence="11" id="KW-1185">Reference proteome</keyword>
<dbReference type="Pfam" id="PF16353">
    <property type="entry name" value="LacZ_4"/>
    <property type="match status" value="1"/>
</dbReference>
<dbReference type="PROSITE" id="PS00608">
    <property type="entry name" value="GLYCOSYL_HYDROL_F2_2"/>
    <property type="match status" value="1"/>
</dbReference>
<dbReference type="EMBL" id="CP063374">
    <property type="protein sequence ID" value="QOV44086.1"/>
    <property type="molecule type" value="Genomic_DNA"/>
</dbReference>
<evidence type="ECO:0000256" key="7">
    <source>
        <dbReference type="ARBA" id="ARBA00032230"/>
    </source>
</evidence>
<dbReference type="SMART" id="SM01038">
    <property type="entry name" value="Bgal_small_N"/>
    <property type="match status" value="1"/>
</dbReference>
<proteinExistence type="inferred from homology"/>
<evidence type="ECO:0000313" key="10">
    <source>
        <dbReference type="EMBL" id="QOV44086.1"/>
    </source>
</evidence>
<dbReference type="InterPro" id="IPR036156">
    <property type="entry name" value="Beta-gal/glucu_dom_sf"/>
</dbReference>
<gene>
    <name evidence="10" type="ORF">IPT68_31250</name>
</gene>
<dbReference type="InterPro" id="IPR006104">
    <property type="entry name" value="Glyco_hydro_2_N"/>
</dbReference>
<evidence type="ECO:0000313" key="11">
    <source>
        <dbReference type="Proteomes" id="UP000594008"/>
    </source>
</evidence>
<dbReference type="Pfam" id="PF02929">
    <property type="entry name" value="Bgal_small_N"/>
    <property type="match status" value="1"/>
</dbReference>
<evidence type="ECO:0000256" key="8">
    <source>
        <dbReference type="RuleBase" id="RU361154"/>
    </source>
</evidence>
<dbReference type="InterPro" id="IPR023232">
    <property type="entry name" value="Glyco_hydro_2_AS"/>
</dbReference>
<dbReference type="InterPro" id="IPR006103">
    <property type="entry name" value="Glyco_hydro_2_cat"/>
</dbReference>
<evidence type="ECO:0000259" key="9">
    <source>
        <dbReference type="SMART" id="SM01038"/>
    </source>
</evidence>
<evidence type="ECO:0000256" key="3">
    <source>
        <dbReference type="ARBA" id="ARBA00012756"/>
    </source>
</evidence>
<dbReference type="PANTHER" id="PTHR46323:SF2">
    <property type="entry name" value="BETA-GALACTOSIDASE"/>
    <property type="match status" value="1"/>
</dbReference>
<dbReference type="GO" id="GO:0004565">
    <property type="term" value="F:beta-galactosidase activity"/>
    <property type="evidence" value="ECO:0007669"/>
    <property type="project" value="UniProtKB-EC"/>
</dbReference>
<evidence type="ECO:0000256" key="1">
    <source>
        <dbReference type="ARBA" id="ARBA00001412"/>
    </source>
</evidence>
<dbReference type="InterPro" id="IPR032312">
    <property type="entry name" value="LacZ_4"/>
</dbReference>
<dbReference type="InterPro" id="IPR004199">
    <property type="entry name" value="B-gal_small/dom_5"/>
</dbReference>
<dbReference type="Gene3D" id="2.70.98.10">
    <property type="match status" value="1"/>
</dbReference>
<organism evidence="10 11">
    <name type="scientific">Streptomyces chromofuscus</name>
    <dbReference type="NCBI Taxonomy" id="42881"/>
    <lineage>
        <taxon>Bacteria</taxon>
        <taxon>Bacillati</taxon>
        <taxon>Actinomycetota</taxon>
        <taxon>Actinomycetes</taxon>
        <taxon>Kitasatosporales</taxon>
        <taxon>Streptomycetaceae</taxon>
        <taxon>Streptomyces</taxon>
    </lineage>
</organism>
<dbReference type="Gene3D" id="2.60.120.260">
    <property type="entry name" value="Galactose-binding domain-like"/>
    <property type="match status" value="1"/>
</dbReference>
<keyword evidence="5 8" id="KW-0378">Hydrolase</keyword>
<evidence type="ECO:0000256" key="4">
    <source>
        <dbReference type="ARBA" id="ARBA00013303"/>
    </source>
</evidence>
<dbReference type="PRINTS" id="PR00132">
    <property type="entry name" value="GLHYDRLASE2"/>
</dbReference>
<reference evidence="10 11" key="1">
    <citation type="submission" date="2020-10" db="EMBL/GenBank/DDBJ databases">
        <title>Streptomyces chromofuscus complate genome analysis.</title>
        <authorList>
            <person name="Anwar N."/>
        </authorList>
    </citation>
    <scope>NUCLEOTIDE SEQUENCE [LARGE SCALE GENOMIC DNA]</scope>
    <source>
        <strain evidence="10 11">DSM 40273</strain>
    </source>
</reference>
<dbReference type="Pfam" id="PF02837">
    <property type="entry name" value="Glyco_hydro_2_N"/>
    <property type="match status" value="1"/>
</dbReference>
<dbReference type="SUPFAM" id="SSF51445">
    <property type="entry name" value="(Trans)glycosidases"/>
    <property type="match status" value="1"/>
</dbReference>
<dbReference type="InterPro" id="IPR014718">
    <property type="entry name" value="GH-type_carb-bd"/>
</dbReference>
<dbReference type="PANTHER" id="PTHR46323">
    <property type="entry name" value="BETA-GALACTOSIDASE"/>
    <property type="match status" value="1"/>
</dbReference>
<dbReference type="InterPro" id="IPR013783">
    <property type="entry name" value="Ig-like_fold"/>
</dbReference>
<comment type="similarity">
    <text evidence="2 8">Belongs to the glycosyl hydrolase 2 family.</text>
</comment>
<dbReference type="InterPro" id="IPR006102">
    <property type="entry name" value="Ig-like_GH2"/>
</dbReference>
<dbReference type="SUPFAM" id="SSF49785">
    <property type="entry name" value="Galactose-binding domain-like"/>
    <property type="match status" value="1"/>
</dbReference>
<dbReference type="AlphaFoldDB" id="A0A7M2T607"/>
<dbReference type="InterPro" id="IPR023230">
    <property type="entry name" value="Glyco_hydro_2_CS"/>
</dbReference>
<dbReference type="InterPro" id="IPR008979">
    <property type="entry name" value="Galactose-bd-like_sf"/>
</dbReference>
<dbReference type="Gene3D" id="3.20.20.80">
    <property type="entry name" value="Glycosidases"/>
    <property type="match status" value="1"/>
</dbReference>
<dbReference type="InterPro" id="IPR017853">
    <property type="entry name" value="GH"/>
</dbReference>
<dbReference type="PROSITE" id="PS00719">
    <property type="entry name" value="GLYCOSYL_HYDROL_F2_1"/>
    <property type="match status" value="1"/>
</dbReference>
<dbReference type="Gene3D" id="2.60.40.10">
    <property type="entry name" value="Immunoglobulins"/>
    <property type="match status" value="2"/>
</dbReference>
<dbReference type="GO" id="GO:0005990">
    <property type="term" value="P:lactose catabolic process"/>
    <property type="evidence" value="ECO:0007669"/>
    <property type="project" value="TreeGrafter"/>
</dbReference>
<feature type="domain" description="Beta galactosidase small chain/" evidence="9">
    <location>
        <begin position="711"/>
        <end position="968"/>
    </location>
</feature>
<dbReference type="Pfam" id="PF00703">
    <property type="entry name" value="Glyco_hydro_2"/>
    <property type="match status" value="1"/>
</dbReference>
<dbReference type="InterPro" id="IPR050347">
    <property type="entry name" value="Bact_Beta-galactosidase"/>
</dbReference>
<dbReference type="EC" id="3.2.1.23" evidence="3 8"/>
<dbReference type="InterPro" id="IPR006101">
    <property type="entry name" value="Glyco_hydro_2"/>
</dbReference>
<dbReference type="SUPFAM" id="SSF49303">
    <property type="entry name" value="beta-Galactosidase/glucuronidase domain"/>
    <property type="match status" value="2"/>
</dbReference>
<evidence type="ECO:0000256" key="6">
    <source>
        <dbReference type="ARBA" id="ARBA00023295"/>
    </source>
</evidence>
<evidence type="ECO:0000256" key="2">
    <source>
        <dbReference type="ARBA" id="ARBA00007401"/>
    </source>
</evidence>
<dbReference type="KEGG" id="schf:IPT68_31250"/>
<dbReference type="GO" id="GO:0030246">
    <property type="term" value="F:carbohydrate binding"/>
    <property type="evidence" value="ECO:0007669"/>
    <property type="project" value="InterPro"/>
</dbReference>
<protein>
    <recommendedName>
        <fullName evidence="4 8">Beta-galactosidase</fullName>
        <ecNumber evidence="3 8">3.2.1.23</ecNumber>
    </recommendedName>
    <alternativeName>
        <fullName evidence="7 8">Lactase</fullName>
    </alternativeName>
</protein>
<name>A0A7M2T607_STRCW</name>
<evidence type="ECO:0000256" key="5">
    <source>
        <dbReference type="ARBA" id="ARBA00022801"/>
    </source>
</evidence>
<dbReference type="Pfam" id="PF02836">
    <property type="entry name" value="Glyco_hydro_2_C"/>
    <property type="match status" value="1"/>
</dbReference>
<accession>A0A7M2T607</accession>
<sequence length="970" mass="106495">MTAPFSWLRPWEAPEVTSWGRLPMCAVDRRRQAVVLDGEWRFQLLPSPETAVSDAWGSSYVPGAWTLQDTDDLPQYTNVRMPFPEFPPHVPAANPTGVYERAVDVPGEWAGRRIVLQVGAAESVLLVEVDGRPVGISKDSHLAAEFELTDVVRPGSPARVRLTVVKWSDASHIEDQDQWWHGGITRSVLLYATDPLHLADVTVRARRDGDLRVDCAVRGPLPDGWYVTGDLDGQFLAQDAEFDRANAEDERVSGFLGEARLRATVPGVRTWTAETPELYGLTVRLHRPDGTVADTSHHRVGFRDVEIVGRDLLINGERVFIRGVNRHDFHPLTGRTVSYDDMRADLVLLKRFGFNAIRTAHYPNDPALYDLADELGFYVVDEADIESHDHAHEIADDPRYLNAFVDRVSRMVLRDKNHPSVIIWSLGNESDYGANHDAAAGWVRRHDPTRPVQYEGAAKRGWADPDVASDIACPMYAPIEECVAHALSGKQTKPLIQCEYSHAMGNSNGTLADHWAAIEATPGLQGGFIWEFWDHGILQRVSDGRPAGRAGAGLYERGVAAPGHRWAYGGDFGEVPHDGAFIADGVVLPDRTPKPVLYEHREIAAPVRLQCLRHEGVVIGNHQHFRGLDWLTGEWRLSLADGRTLTAPAELPDLRPGETAAVPLPFELPEGGGEAWLTLRVTTARDEPWAPAGTVVCLPQVRLRATPVQRTLPVADRTVEVDADGLLVHPLLVAAPTLSLWRAPTDNDELGGMAGRWRDWGLDAPVRELVAVRRAGSSVGVLAEYVCAAGVVRHEQVFTAVEGGIRVEESAELPETLNDVARVGSVFETVAGPTLLEWFGQGPWESYPDRSTGAPVGHHSLPVDELFTPYLRPQESGGRHGVRHFTLSAPDATGLAVELARPSQISVNRYRAADLAAAAHHDELRPRAGCVVHIDAAHRGLGTASCGPDTSPAYLVPTGTHRWGWVLRVL</sequence>
<dbReference type="RefSeq" id="WP_189698095.1">
    <property type="nucleotide sequence ID" value="NZ_BMTA01000007.1"/>
</dbReference>
<comment type="catalytic activity">
    <reaction evidence="1 8">
        <text>Hydrolysis of terminal non-reducing beta-D-galactose residues in beta-D-galactosides.</text>
        <dbReference type="EC" id="3.2.1.23"/>
    </reaction>
</comment>